<keyword evidence="1" id="KW-0812">Transmembrane</keyword>
<proteinExistence type="predicted"/>
<dbReference type="AlphaFoldDB" id="A0AAT9F8X5"/>
<name>A0AAT9F8X5_9BACT</name>
<keyword evidence="1" id="KW-0472">Membrane</keyword>
<accession>A0AAT9F8X5</accession>
<evidence type="ECO:0000256" key="1">
    <source>
        <dbReference type="SAM" id="Phobius"/>
    </source>
</evidence>
<keyword evidence="1" id="KW-1133">Transmembrane helix</keyword>
<evidence type="ECO:0000313" key="2">
    <source>
        <dbReference type="EMBL" id="BAP01322.1"/>
    </source>
</evidence>
<feature type="transmembrane region" description="Helical" evidence="1">
    <location>
        <begin position="44"/>
        <end position="62"/>
    </location>
</feature>
<protein>
    <submittedName>
        <fullName evidence="2">Uncharacterized protein</fullName>
    </submittedName>
</protein>
<organism evidence="2">
    <name type="scientific">Mycoplasmopsis californica HAZ160_1</name>
    <dbReference type="NCBI Taxonomy" id="1397850"/>
    <lineage>
        <taxon>Bacteria</taxon>
        <taxon>Bacillati</taxon>
        <taxon>Mycoplasmatota</taxon>
        <taxon>Mycoplasmoidales</taxon>
        <taxon>Metamycoplasmataceae</taxon>
        <taxon>Mycoplasmopsis</taxon>
    </lineage>
</organism>
<reference evidence="2" key="3">
    <citation type="journal article" date="2019" name="Vet. Microbiol.">
        <title>Mutations associated with change of susceptibility to lincosamides and/or macrolides in field and laboratory-derived Mycoplasma californicum strains in Japan, and development of a rapid detection method for these mutations.</title>
        <authorList>
            <person name="Hata E."/>
            <person name="Nagai K."/>
            <person name="Murakami K."/>
        </authorList>
    </citation>
    <scope>NUCLEOTIDE SEQUENCE</scope>
    <source>
        <strain evidence="2">HAZ160_1</strain>
    </source>
</reference>
<dbReference type="KEGG" id="mcm:MCAL160_1009"/>
<dbReference type="EMBL" id="AP013353">
    <property type="protein sequence ID" value="BAP01322.1"/>
    <property type="molecule type" value="Genomic_DNA"/>
</dbReference>
<reference evidence="2" key="2">
    <citation type="journal article" date="2014" name="Genome Announc.">
        <title>Complete Genome Sequence of Mycoplasma californicum Strain HAZ160_1 from Bovine Mastitic Milk in Japan.</title>
        <authorList>
            <person name="Hata E."/>
            <person name="Murakami K."/>
        </authorList>
    </citation>
    <scope>NUCLEOTIDE SEQUENCE</scope>
    <source>
        <strain evidence="2">HAZ160_1</strain>
    </source>
</reference>
<gene>
    <name evidence="2" type="ORF">MCAL160_1009</name>
</gene>
<reference evidence="2" key="4">
    <citation type="submission" date="2024-06" db="EMBL/GenBank/DDBJ databases">
        <authorList>
            <consortium name="Mycoplasma californicum genome sequencing consortium"/>
            <person name="Hata E."/>
            <person name="Tanaka K."/>
            <person name="Tamamura Y."/>
        </authorList>
    </citation>
    <scope>NUCLEOTIDE SEQUENCE</scope>
    <source>
        <strain evidence="2">HAZ160_1</strain>
    </source>
</reference>
<sequence length="147" mass="16935">MSLTTKQVYMKKYSFEDKLSIWEKVLDKNYPLLKSRSTITMQSTGLIAFLFGFVFCIILYSFTKGGATPTNIVFAVLLGMCNFWAIYFFVVNALLLVITRKINNGNSAKSQKKLISTWLKMGFIRWPNKYIIPTDDVKNFKSDAQQK</sequence>
<feature type="transmembrane region" description="Helical" evidence="1">
    <location>
        <begin position="74"/>
        <end position="98"/>
    </location>
</feature>
<reference evidence="2" key="1">
    <citation type="journal article" date="2014" name="Appl. Environ. Microbiol.">
        <title>Molecular Epidemiology of Cases of Mycoplasma californicum Infection in Japan.</title>
        <authorList>
            <person name="Hata E."/>
            <person name="Suzuki K."/>
            <person name="Hanyu H."/>
            <person name="Itoh M."/>
            <person name="Higuchi H."/>
            <person name="Kobayashi H."/>
        </authorList>
    </citation>
    <scope>NUCLEOTIDE SEQUENCE</scope>
    <source>
        <strain evidence="2">HAZ160_1</strain>
    </source>
</reference>